<keyword evidence="2" id="KW-0732">Signal</keyword>
<dbReference type="EMBL" id="NMUH01000502">
    <property type="protein sequence ID" value="MQL80333.1"/>
    <property type="molecule type" value="Genomic_DNA"/>
</dbReference>
<gene>
    <name evidence="3" type="ORF">Taro_012799</name>
</gene>
<evidence type="ECO:0000256" key="1">
    <source>
        <dbReference type="SAM" id="MobiDB-lite"/>
    </source>
</evidence>
<reference evidence="3" key="1">
    <citation type="submission" date="2017-07" db="EMBL/GenBank/DDBJ databases">
        <title>Taro Niue Genome Assembly and Annotation.</title>
        <authorList>
            <person name="Atibalentja N."/>
            <person name="Keating K."/>
            <person name="Fields C.J."/>
        </authorList>
    </citation>
    <scope>NUCLEOTIDE SEQUENCE</scope>
    <source>
        <strain evidence="3">Niue_2</strain>
        <tissue evidence="3">Leaf</tissue>
    </source>
</reference>
<protein>
    <submittedName>
        <fullName evidence="3">Uncharacterized protein</fullName>
    </submittedName>
</protein>
<feature type="signal peptide" evidence="2">
    <location>
        <begin position="1"/>
        <end position="32"/>
    </location>
</feature>
<evidence type="ECO:0000256" key="2">
    <source>
        <dbReference type="SAM" id="SignalP"/>
    </source>
</evidence>
<dbReference type="Proteomes" id="UP000652761">
    <property type="component" value="Unassembled WGS sequence"/>
</dbReference>
<feature type="compositionally biased region" description="Basic and acidic residues" evidence="1">
    <location>
        <begin position="48"/>
        <end position="57"/>
    </location>
</feature>
<comment type="caution">
    <text evidence="3">The sequence shown here is derived from an EMBL/GenBank/DDBJ whole genome shotgun (WGS) entry which is preliminary data.</text>
</comment>
<organism evidence="3 4">
    <name type="scientific">Colocasia esculenta</name>
    <name type="common">Wild taro</name>
    <name type="synonym">Arum esculentum</name>
    <dbReference type="NCBI Taxonomy" id="4460"/>
    <lineage>
        <taxon>Eukaryota</taxon>
        <taxon>Viridiplantae</taxon>
        <taxon>Streptophyta</taxon>
        <taxon>Embryophyta</taxon>
        <taxon>Tracheophyta</taxon>
        <taxon>Spermatophyta</taxon>
        <taxon>Magnoliopsida</taxon>
        <taxon>Liliopsida</taxon>
        <taxon>Araceae</taxon>
        <taxon>Aroideae</taxon>
        <taxon>Colocasieae</taxon>
        <taxon>Colocasia</taxon>
    </lineage>
</organism>
<evidence type="ECO:0000313" key="3">
    <source>
        <dbReference type="EMBL" id="MQL80333.1"/>
    </source>
</evidence>
<proteinExistence type="predicted"/>
<feature type="chain" id="PRO_5032452487" evidence="2">
    <location>
        <begin position="33"/>
        <end position="77"/>
    </location>
</feature>
<accession>A0A843UGR0</accession>
<keyword evidence="4" id="KW-1185">Reference proteome</keyword>
<feature type="region of interest" description="Disordered" evidence="1">
    <location>
        <begin position="36"/>
        <end position="77"/>
    </location>
</feature>
<evidence type="ECO:0000313" key="4">
    <source>
        <dbReference type="Proteomes" id="UP000652761"/>
    </source>
</evidence>
<dbReference type="AlphaFoldDB" id="A0A843UGR0"/>
<name>A0A843UGR0_COLES</name>
<sequence length="77" mass="7929">MAPLSSRSIASSMATTAVALMILALLLCPAESRNCGRRSPQLTGVDAGRGRIAREAGRFAPPSPTANRPRESPGGVP</sequence>